<keyword evidence="1" id="KW-1133">Transmembrane helix</keyword>
<feature type="transmembrane region" description="Helical" evidence="1">
    <location>
        <begin position="167"/>
        <end position="183"/>
    </location>
</feature>
<dbReference type="AlphaFoldDB" id="A0A1F5FZR3"/>
<dbReference type="Pfam" id="PF14023">
    <property type="entry name" value="Bestrophin-like"/>
    <property type="match status" value="1"/>
</dbReference>
<name>A0A1F5FZR3_9BACT</name>
<dbReference type="InterPro" id="IPR025333">
    <property type="entry name" value="DUF4239"/>
</dbReference>
<keyword evidence="1" id="KW-0812">Transmembrane</keyword>
<dbReference type="EMBL" id="MFBA01000036">
    <property type="protein sequence ID" value="OGD85120.1"/>
    <property type="molecule type" value="Genomic_DNA"/>
</dbReference>
<feature type="transmembrane region" description="Helical" evidence="1">
    <location>
        <begin position="33"/>
        <end position="54"/>
    </location>
</feature>
<accession>A0A1F5FZR3</accession>
<evidence type="ECO:0000313" key="2">
    <source>
        <dbReference type="EMBL" id="OGD85120.1"/>
    </source>
</evidence>
<sequence>MRFGLFSKLILAFVILVILSLFLPVLEMTNTDALLASATFLYGVLYGFEISIVLGNFSQLKSLLAIENAGLQSVFQLSQLIGGQFPKQVENKIEKYLKKAIDVPLSNHLTDTNKEFFEIFEPLKTVEVTGDEQTAALNYINEGLYYIPQSRTQIAQVAPRDVDPPEWAMLLILAFILVATLLLGRESNLVSQLSAAIFATTVIGSLLLLDEVDSNRIQEARLEYEVFNETLVAMGKEKYYPEEALKSGIVKIPKS</sequence>
<reference evidence="2 3" key="1">
    <citation type="journal article" date="2016" name="Nat. Commun.">
        <title>Thousands of microbial genomes shed light on interconnected biogeochemical processes in an aquifer system.</title>
        <authorList>
            <person name="Anantharaman K."/>
            <person name="Brown C.T."/>
            <person name="Hug L.A."/>
            <person name="Sharon I."/>
            <person name="Castelle C.J."/>
            <person name="Probst A.J."/>
            <person name="Thomas B.C."/>
            <person name="Singh A."/>
            <person name="Wilkins M.J."/>
            <person name="Karaoz U."/>
            <person name="Brodie E.L."/>
            <person name="Williams K.H."/>
            <person name="Hubbard S.S."/>
            <person name="Banfield J.F."/>
        </authorList>
    </citation>
    <scope>NUCLEOTIDE SEQUENCE [LARGE SCALE GENOMIC DNA]</scope>
</reference>
<keyword evidence="1" id="KW-0472">Membrane</keyword>
<evidence type="ECO:0000313" key="3">
    <source>
        <dbReference type="Proteomes" id="UP000177069"/>
    </source>
</evidence>
<protein>
    <submittedName>
        <fullName evidence="2">Uncharacterized protein</fullName>
    </submittedName>
</protein>
<organism evidence="2 3">
    <name type="scientific">Candidatus Curtissbacteria bacterium RIFCSPHIGHO2_01_FULL_41_13</name>
    <dbReference type="NCBI Taxonomy" id="1797745"/>
    <lineage>
        <taxon>Bacteria</taxon>
        <taxon>Candidatus Curtissiibacteriota</taxon>
    </lineage>
</organism>
<comment type="caution">
    <text evidence="2">The sequence shown here is derived from an EMBL/GenBank/DDBJ whole genome shotgun (WGS) entry which is preliminary data.</text>
</comment>
<dbReference type="Proteomes" id="UP000177069">
    <property type="component" value="Unassembled WGS sequence"/>
</dbReference>
<feature type="transmembrane region" description="Helical" evidence="1">
    <location>
        <begin position="9"/>
        <end position="27"/>
    </location>
</feature>
<evidence type="ECO:0000256" key="1">
    <source>
        <dbReference type="SAM" id="Phobius"/>
    </source>
</evidence>
<proteinExistence type="predicted"/>
<gene>
    <name evidence="2" type="ORF">A2696_00075</name>
</gene>